<protein>
    <submittedName>
        <fullName evidence="1">Uncharacterized protein</fullName>
    </submittedName>
</protein>
<gene>
    <name evidence="1" type="ORF">C1634_021375</name>
</gene>
<proteinExistence type="predicted"/>
<dbReference type="Proteomes" id="UP000236413">
    <property type="component" value="Unassembled WGS sequence"/>
</dbReference>
<evidence type="ECO:0000313" key="2">
    <source>
        <dbReference type="Proteomes" id="UP000236413"/>
    </source>
</evidence>
<sequence length="105" mass="12337">MKHTKEQIEEIAKEVLDKTNFTYDTKEKMIVRENEDFYLDGEKINSWNVSVFFGEEDWGKNQLAGLIISDDTGHPIYLQHSFNSFIYYKVHNNGEISTEVRQGSR</sequence>
<dbReference type="RefSeq" id="WP_109739105.1">
    <property type="nucleotide sequence ID" value="NZ_PPEG02000010.1"/>
</dbReference>
<dbReference type="AlphaFoldDB" id="A0A316WB60"/>
<evidence type="ECO:0000313" key="1">
    <source>
        <dbReference type="EMBL" id="PWN58614.1"/>
    </source>
</evidence>
<dbReference type="EMBL" id="PPEG02000010">
    <property type="protein sequence ID" value="PWN58614.1"/>
    <property type="molecule type" value="Genomic_DNA"/>
</dbReference>
<name>A0A316WB60_9FLAO</name>
<comment type="caution">
    <text evidence="1">The sequence shown here is derived from an EMBL/GenBank/DDBJ whole genome shotgun (WGS) entry which is preliminary data.</text>
</comment>
<organism evidence="1 2">
    <name type="scientific">Chryseobacterium viscerum</name>
    <dbReference type="NCBI Taxonomy" id="1037377"/>
    <lineage>
        <taxon>Bacteria</taxon>
        <taxon>Pseudomonadati</taxon>
        <taxon>Bacteroidota</taxon>
        <taxon>Flavobacteriia</taxon>
        <taxon>Flavobacteriales</taxon>
        <taxon>Weeksellaceae</taxon>
        <taxon>Chryseobacterium group</taxon>
        <taxon>Chryseobacterium</taxon>
    </lineage>
</organism>
<accession>A0A316WB60</accession>
<reference evidence="1 2" key="1">
    <citation type="submission" date="2018-04" db="EMBL/GenBank/DDBJ databases">
        <title>Chryseobacterium oncorhynchi 701B-08T from rainbow trout, and Chryseobacterium viscerum 687B-08T from diseased fish.</title>
        <authorList>
            <person name="Jeong J.-J."/>
            <person name="Lee Y.J."/>
            <person name="Pathiraja D."/>
            <person name="Park B."/>
            <person name="Choi I.-G."/>
            <person name="Kim K.D."/>
        </authorList>
    </citation>
    <scope>NUCLEOTIDE SEQUENCE [LARGE SCALE GENOMIC DNA]</scope>
    <source>
        <strain evidence="1 2">687B-08</strain>
    </source>
</reference>